<dbReference type="GO" id="GO:0051302">
    <property type="term" value="P:regulation of cell division"/>
    <property type="evidence" value="ECO:0007669"/>
    <property type="project" value="InterPro"/>
</dbReference>
<dbReference type="Proteomes" id="UP000073601">
    <property type="component" value="Unassembled WGS sequence"/>
</dbReference>
<dbReference type="OrthoDB" id="9794530at2"/>
<evidence type="ECO:0000259" key="8">
    <source>
        <dbReference type="Pfam" id="PF05209"/>
    </source>
</evidence>
<evidence type="ECO:0000313" key="10">
    <source>
        <dbReference type="Proteomes" id="UP000073601"/>
    </source>
</evidence>
<evidence type="ECO:0000256" key="5">
    <source>
        <dbReference type="ARBA" id="ARBA00025606"/>
    </source>
</evidence>
<evidence type="ECO:0000256" key="1">
    <source>
        <dbReference type="ARBA" id="ARBA00006291"/>
    </source>
</evidence>
<keyword evidence="2 6" id="KW-0132">Cell division</keyword>
<evidence type="ECO:0000313" key="9">
    <source>
        <dbReference type="EMBL" id="CZF77614.1"/>
    </source>
</evidence>
<dbReference type="InterPro" id="IPR036145">
    <property type="entry name" value="MinC_C_sf"/>
</dbReference>
<gene>
    <name evidence="6 9" type="primary">minC</name>
    <name evidence="9" type="ORF">GMA8713_00248</name>
</gene>
<dbReference type="PANTHER" id="PTHR34108">
    <property type="entry name" value="SEPTUM SITE-DETERMINING PROTEIN MINC"/>
    <property type="match status" value="1"/>
</dbReference>
<comment type="similarity">
    <text evidence="1 6">Belongs to the MinC family.</text>
</comment>
<dbReference type="PANTHER" id="PTHR34108:SF1">
    <property type="entry name" value="SEPTUM SITE-DETERMINING PROTEIN MINC"/>
    <property type="match status" value="1"/>
</dbReference>
<keyword evidence="10" id="KW-1185">Reference proteome</keyword>
<dbReference type="SUPFAM" id="SSF63848">
    <property type="entry name" value="Cell-division inhibitor MinC, C-terminal domain"/>
    <property type="match status" value="1"/>
</dbReference>
<feature type="domain" description="Septum formation inhibitor MinC C-terminal" evidence="7">
    <location>
        <begin position="116"/>
        <end position="217"/>
    </location>
</feature>
<organism evidence="9 10">
    <name type="scientific">Grimontia marina</name>
    <dbReference type="NCBI Taxonomy" id="646534"/>
    <lineage>
        <taxon>Bacteria</taxon>
        <taxon>Pseudomonadati</taxon>
        <taxon>Pseudomonadota</taxon>
        <taxon>Gammaproteobacteria</taxon>
        <taxon>Vibrionales</taxon>
        <taxon>Vibrionaceae</taxon>
        <taxon>Grimontia</taxon>
    </lineage>
</organism>
<dbReference type="AlphaFoldDB" id="A0A128ETZ8"/>
<dbReference type="GO" id="GO:1901891">
    <property type="term" value="P:regulation of cell septum assembly"/>
    <property type="evidence" value="ECO:0007669"/>
    <property type="project" value="InterPro"/>
</dbReference>
<keyword evidence="3 6" id="KW-0717">Septation</keyword>
<comment type="function">
    <text evidence="5 6">Cell division inhibitor that blocks the formation of polar Z ring septums. Rapidly oscillates between the poles of the cell to destabilize FtsZ filaments that have formed before they mature into polar Z rings. Prevents FtsZ polymerization.</text>
</comment>
<evidence type="ECO:0000256" key="3">
    <source>
        <dbReference type="ARBA" id="ARBA00023210"/>
    </source>
</evidence>
<reference evidence="10" key="1">
    <citation type="submission" date="2016-02" db="EMBL/GenBank/DDBJ databases">
        <authorList>
            <person name="Rodrigo-Torres Lidia"/>
            <person name="Arahal R.David."/>
        </authorList>
    </citation>
    <scope>NUCLEOTIDE SEQUENCE [LARGE SCALE GENOMIC DNA]</scope>
    <source>
        <strain evidence="10">CECT 8713</strain>
    </source>
</reference>
<dbReference type="NCBIfam" id="TIGR01222">
    <property type="entry name" value="minC"/>
    <property type="match status" value="1"/>
</dbReference>
<dbReference type="Pfam" id="PF03775">
    <property type="entry name" value="MinC_C"/>
    <property type="match status" value="1"/>
</dbReference>
<dbReference type="GO" id="GO:0000902">
    <property type="term" value="P:cell morphogenesis"/>
    <property type="evidence" value="ECO:0007669"/>
    <property type="project" value="InterPro"/>
</dbReference>
<protein>
    <recommendedName>
        <fullName evidence="6">Probable septum site-determining protein MinC</fullName>
    </recommendedName>
</protein>
<dbReference type="InterPro" id="IPR007874">
    <property type="entry name" value="MinC_N"/>
</dbReference>
<evidence type="ECO:0000256" key="6">
    <source>
        <dbReference type="HAMAP-Rule" id="MF_00267"/>
    </source>
</evidence>
<proteinExistence type="inferred from homology"/>
<evidence type="ECO:0000256" key="4">
    <source>
        <dbReference type="ARBA" id="ARBA00023306"/>
    </source>
</evidence>
<name>A0A128ETZ8_9GAMM</name>
<evidence type="ECO:0000259" key="7">
    <source>
        <dbReference type="Pfam" id="PF03775"/>
    </source>
</evidence>
<dbReference type="RefSeq" id="WP_062704944.1">
    <property type="nucleotide sequence ID" value="NZ_CAWRCI010000001.1"/>
</dbReference>
<dbReference type="Pfam" id="PF05209">
    <property type="entry name" value="MinC_N"/>
    <property type="match status" value="1"/>
</dbReference>
<evidence type="ECO:0000256" key="2">
    <source>
        <dbReference type="ARBA" id="ARBA00022618"/>
    </source>
</evidence>
<dbReference type="EMBL" id="FIZY01000001">
    <property type="protein sequence ID" value="CZF77614.1"/>
    <property type="molecule type" value="Genomic_DNA"/>
</dbReference>
<dbReference type="InterPro" id="IPR013033">
    <property type="entry name" value="MinC"/>
</dbReference>
<feature type="domain" description="Septum formation inhibitor MinC N-terminal" evidence="8">
    <location>
        <begin position="6"/>
        <end position="73"/>
    </location>
</feature>
<keyword evidence="4 6" id="KW-0131">Cell cycle</keyword>
<accession>A0A128ETZ8</accession>
<dbReference type="HAMAP" id="MF_00267">
    <property type="entry name" value="MinC"/>
    <property type="match status" value="1"/>
</dbReference>
<sequence length="221" mass="23821">MTKNAELKGSSFTLSVLHLMDDNLDSAMQVLSDKVSKAPAFFDGAPVVVDISRLHAQLDFFQLKTTIEKTGMLVVGVTGCKQNQVREAAKLAGLAVMNPAKQANRVNDPIQTPTKVITTPIRSGQQVYAKNADLVVLNHVSAGAEIIADGSIHVYGVLRGRAIAGASGQKEAHIFCQNLQSELLSIAGTYWLSETIPEQYAARPVKVSLKEDSLNIEHLTL</sequence>
<comment type="subunit">
    <text evidence="6">Interacts with MinD and FtsZ.</text>
</comment>
<dbReference type="Gene3D" id="3.30.70.260">
    <property type="match status" value="1"/>
</dbReference>
<dbReference type="Gene3D" id="2.160.20.70">
    <property type="match status" value="1"/>
</dbReference>
<dbReference type="InterPro" id="IPR005526">
    <property type="entry name" value="Septum_form_inhib_MinC_C"/>
</dbReference>
<dbReference type="InterPro" id="IPR016098">
    <property type="entry name" value="CAP/MinC_C"/>
</dbReference>
<dbReference type="GO" id="GO:0000917">
    <property type="term" value="P:division septum assembly"/>
    <property type="evidence" value="ECO:0007669"/>
    <property type="project" value="UniProtKB-KW"/>
</dbReference>